<name>A0A8H6AGT0_PETAA</name>
<evidence type="ECO:0000313" key="8">
    <source>
        <dbReference type="EMBL" id="KAF5867115.1"/>
    </source>
</evidence>
<evidence type="ECO:0000259" key="7">
    <source>
        <dbReference type="PROSITE" id="PS50600"/>
    </source>
</evidence>
<feature type="compositionally biased region" description="Basic and acidic residues" evidence="6">
    <location>
        <begin position="1061"/>
        <end position="1070"/>
    </location>
</feature>
<dbReference type="Gene3D" id="3.30.310.130">
    <property type="entry name" value="Ubiquitin-related"/>
    <property type="match status" value="1"/>
</dbReference>
<dbReference type="Pfam" id="PF01652">
    <property type="entry name" value="IF4E"/>
    <property type="match status" value="1"/>
</dbReference>
<feature type="compositionally biased region" description="Basic and acidic residues" evidence="6">
    <location>
        <begin position="94"/>
        <end position="103"/>
    </location>
</feature>
<feature type="region of interest" description="Disordered" evidence="6">
    <location>
        <begin position="1021"/>
        <end position="1070"/>
    </location>
</feature>
<dbReference type="InterPro" id="IPR023398">
    <property type="entry name" value="TIF_eIF4e-like"/>
</dbReference>
<feature type="compositionally biased region" description="Polar residues" evidence="6">
    <location>
        <begin position="360"/>
        <end position="373"/>
    </location>
</feature>
<sequence>MFADISPLSSSSKLSLSMTGTDGKDGGARVELPRTKRFGPDSSHGRSNPFNALSPLSGGVSSPSTNASSAFGLGSGAFASFGAPKTPGGSDLKTPLEKRDNPVEHDSVEGLKAKAAGTAIKEHPLKSTWVIWYRPPTPKYSDYEKSTVPLASISSVESFWSIYSHLKRPSLLPTVSDYHIFKKGIRPVWEDDANKKGGKWVVRLKKGVADRYWEDLLLAMVGDQFAEAGDEVCGAVLSVRSGEDVLSVWTRIDGGRNIKIRSSHPIAMLKDPNLPNLLGEDKSTRSQKRPPTQNDEERLLPGHAVRSDPGAVKIVPGSVGQKVGRKSKVNIPSSFKPYNTLSGRARESGPVRARGKSERGSGNQRGPGSSITHPENGVVNEHQERPSKRRRRESQDTSGGVISISDDDIMEQLPPDNTSSAGHSTRLSPSLSQRSGKAKPRDSSSKRNKVDEYRNVERSMRPPRTPNQGSKKNHQLSSGGDHEERSSENAVRERRALAFNVDPEQTKLAWPDRAVKHEMIPSIEIPPYSPAEQQTGLISRTQQLTTNQKRPDGSRDSPDELQGDATVERAPVSLRQYQEDEIMMSKSEAEERPSTIGRLSSPSDIQPTVFTSSSQRHRKSDKRRTAPASREKSAVKIFYATFVRVGSSERRLSDAFEIGVETTEPIIILPWNGKKLSLQRLDKVLQGNQPSCKVRLKFSRKGGLDDEMDIEFSTSEEQETFCNLLQGLLRGQQVHLFYKSNEWLRKAFDRTALDLENKTNESERFGENNQKPIVNEAPEVARRVKLSDSLQDGNGHTAGKMQSTGTASMEHSKPSTTKKTMETSNAGGTGDISSNSKQQGGVEIPVKRFHPELSSSNRAATRSMSRRAPATTVVCDDGAEDDNPQPKPDNKGKKWNKPLVYPRFGKKKAEVDAHDRERLRDNEFLNDNLIGFYMRFLEDHLERTNKEVAKRVYFFNSYFFATLTNAKGRRNINYEGVQKWTRAVDIFGFDYIVVPINENAHWYVAIICNLPNLPGIANERTGDPQSVEYDKGSSAAPDSEAREIPETPEPIEQFPAGKETNTNHRDLEPAKDAVTLQSFESMSLSDKEELKDGAHILPPTEWPEQEENLTFSPAKFYSPAAKVESSQKLDTKDNPGLAASPRKGPKKKGKVGGKPGGTKFDTHQTIIVTFDSLDLSRSPTICNLRDYLYEEAKSKRGIEIEKGLIKGMRARAIPLQPNYSDCGLYLLAYVEKFVQDPDLFFRKLLRKEMKTEDDWPPLKSGLLRRRLRGFLDDLYDEQAQLGPEKPSEKKTMADRQPISYLLGSYASISTEGLESDDARVGNSAVVEPALQKPPHKKQGPAASQSASADLKTGRVGAQRAASSKNLSSARVEVSVPNASKDLDDNLVEVQVPDSQEQVQEVSAPSPKTVKEKDGSLPSGQAAMDSVEDQDLIRTVEYRGKEKAAKTGQPMKPQKVEVQITQSPYLSNIKNPRSTKQSPR</sequence>
<evidence type="ECO:0000256" key="6">
    <source>
        <dbReference type="SAM" id="MobiDB-lite"/>
    </source>
</evidence>
<proteinExistence type="inferred from homology"/>
<feature type="region of interest" description="Disordered" evidence="6">
    <location>
        <begin position="84"/>
        <end position="103"/>
    </location>
</feature>
<feature type="domain" description="Ubiquitin-like protease family profile" evidence="7">
    <location>
        <begin position="909"/>
        <end position="1233"/>
    </location>
</feature>
<comment type="similarity">
    <text evidence="1">Belongs to the peptidase C48 family.</text>
</comment>
<keyword evidence="4" id="KW-0833">Ubl conjugation pathway</keyword>
<evidence type="ECO:0000256" key="4">
    <source>
        <dbReference type="ARBA" id="ARBA00022786"/>
    </source>
</evidence>
<feature type="region of interest" description="Disordered" evidence="6">
    <location>
        <begin position="270"/>
        <end position="514"/>
    </location>
</feature>
<feature type="compositionally biased region" description="Basic and acidic residues" evidence="6">
    <location>
        <begin position="344"/>
        <end position="359"/>
    </location>
</feature>
<protein>
    <recommendedName>
        <fullName evidence="7">Ubiquitin-like protease family profile domain-containing protein</fullName>
    </recommendedName>
</protein>
<dbReference type="InterPro" id="IPR003653">
    <property type="entry name" value="Peptidase_C48_C"/>
</dbReference>
<feature type="compositionally biased region" description="Basic and acidic residues" evidence="6">
    <location>
        <begin position="22"/>
        <end position="34"/>
    </location>
</feature>
<dbReference type="PROSITE" id="PS50600">
    <property type="entry name" value="ULP_PROTEASE"/>
    <property type="match status" value="1"/>
</dbReference>
<feature type="region of interest" description="Disordered" evidence="6">
    <location>
        <begin position="1"/>
        <end position="67"/>
    </location>
</feature>
<dbReference type="GO" id="GO:0005737">
    <property type="term" value="C:cytoplasm"/>
    <property type="evidence" value="ECO:0007669"/>
    <property type="project" value="InterPro"/>
</dbReference>
<feature type="compositionally biased region" description="Polar residues" evidence="6">
    <location>
        <begin position="466"/>
        <end position="478"/>
    </location>
</feature>
<dbReference type="InterPro" id="IPR019770">
    <property type="entry name" value="TIF_eIF_4E_CS"/>
</dbReference>
<evidence type="ECO:0000313" key="9">
    <source>
        <dbReference type="Proteomes" id="UP000541154"/>
    </source>
</evidence>
<feature type="region of interest" description="Disordered" evidence="6">
    <location>
        <begin position="1440"/>
        <end position="1479"/>
    </location>
</feature>
<dbReference type="GO" id="GO:0016926">
    <property type="term" value="P:protein desumoylation"/>
    <property type="evidence" value="ECO:0007669"/>
    <property type="project" value="TreeGrafter"/>
</dbReference>
<dbReference type="SUPFAM" id="SSF54001">
    <property type="entry name" value="Cysteine proteinases"/>
    <property type="match status" value="1"/>
</dbReference>
<dbReference type="PROSITE" id="PS00813">
    <property type="entry name" value="IF4E"/>
    <property type="match status" value="1"/>
</dbReference>
<feature type="region of interest" description="Disordered" evidence="6">
    <location>
        <begin position="544"/>
        <end position="630"/>
    </location>
</feature>
<evidence type="ECO:0000256" key="1">
    <source>
        <dbReference type="ARBA" id="ARBA00005234"/>
    </source>
</evidence>
<reference evidence="8 9" key="1">
    <citation type="submission" date="2019-04" db="EMBL/GenBank/DDBJ databases">
        <title>Aspergillus burnettii sp. nov., novel species from soil in southeast Queensland.</title>
        <authorList>
            <person name="Gilchrist C.L.M."/>
            <person name="Pitt J.I."/>
            <person name="Lange L."/>
            <person name="Lacey H.J."/>
            <person name="Vuong D."/>
            <person name="Midgley D.J."/>
            <person name="Greenfield P."/>
            <person name="Bradbury M."/>
            <person name="Lacey E."/>
            <person name="Busk P.K."/>
            <person name="Pilgaard B."/>
            <person name="Chooi Y.H."/>
            <person name="Piggott A.M."/>
        </authorList>
    </citation>
    <scope>NUCLEOTIDE SEQUENCE [LARGE SCALE GENOMIC DNA]</scope>
    <source>
        <strain evidence="8 9">FRR 5400</strain>
    </source>
</reference>
<accession>A0A8H6AGT0</accession>
<feature type="compositionally biased region" description="Polar residues" evidence="6">
    <location>
        <begin position="788"/>
        <end position="839"/>
    </location>
</feature>
<gene>
    <name evidence="8" type="ORF">ETB97_004035</name>
</gene>
<dbReference type="Proteomes" id="UP000541154">
    <property type="component" value="Unassembled WGS sequence"/>
</dbReference>
<feature type="region of interest" description="Disordered" evidence="6">
    <location>
        <begin position="1120"/>
        <end position="1158"/>
    </location>
</feature>
<dbReference type="PANTHER" id="PTHR46896">
    <property type="entry name" value="SENTRIN-SPECIFIC PROTEASE"/>
    <property type="match status" value="1"/>
</dbReference>
<keyword evidence="5" id="KW-0378">Hydrolase</keyword>
<dbReference type="InterPro" id="IPR051947">
    <property type="entry name" value="Sentrin-specific_protease"/>
</dbReference>
<keyword evidence="9" id="KW-1185">Reference proteome</keyword>
<dbReference type="InterPro" id="IPR001040">
    <property type="entry name" value="TIF_eIF_4E"/>
</dbReference>
<feature type="compositionally biased region" description="Basic and acidic residues" evidence="6">
    <location>
        <begin position="480"/>
        <end position="496"/>
    </location>
</feature>
<dbReference type="Pfam" id="PF02902">
    <property type="entry name" value="Peptidase_C48"/>
    <property type="match status" value="1"/>
</dbReference>
<feature type="compositionally biased region" description="Polar residues" evidence="6">
    <location>
        <begin position="330"/>
        <end position="342"/>
    </location>
</feature>
<dbReference type="GO" id="GO:0003743">
    <property type="term" value="F:translation initiation factor activity"/>
    <property type="evidence" value="ECO:0007669"/>
    <property type="project" value="InterPro"/>
</dbReference>
<evidence type="ECO:0000256" key="2">
    <source>
        <dbReference type="ARBA" id="ARBA00022553"/>
    </source>
</evidence>
<dbReference type="Gene3D" id="1.10.418.20">
    <property type="match status" value="2"/>
</dbReference>
<feature type="compositionally biased region" description="Basic and acidic residues" evidence="6">
    <location>
        <begin position="439"/>
        <end position="460"/>
    </location>
</feature>
<feature type="compositionally biased region" description="Polar residues" evidence="6">
    <location>
        <begin position="1458"/>
        <end position="1479"/>
    </location>
</feature>
<keyword evidence="2" id="KW-0597">Phosphoprotein</keyword>
<feature type="compositionally biased region" description="Low complexity" evidence="6">
    <location>
        <begin position="1"/>
        <end position="17"/>
    </location>
</feature>
<dbReference type="InterPro" id="IPR038765">
    <property type="entry name" value="Papain-like_cys_pep_sf"/>
</dbReference>
<dbReference type="SUPFAM" id="SSF55418">
    <property type="entry name" value="eIF4e-like"/>
    <property type="match status" value="1"/>
</dbReference>
<feature type="compositionally biased region" description="Low complexity" evidence="6">
    <location>
        <begin position="53"/>
        <end position="67"/>
    </location>
</feature>
<feature type="compositionally biased region" description="Polar residues" evidence="6">
    <location>
        <begin position="853"/>
        <end position="863"/>
    </location>
</feature>
<dbReference type="Gene3D" id="3.30.760.10">
    <property type="entry name" value="RNA Cap, Translation Initiation Factor Eif4e"/>
    <property type="match status" value="1"/>
</dbReference>
<evidence type="ECO:0000256" key="3">
    <source>
        <dbReference type="ARBA" id="ARBA00022670"/>
    </source>
</evidence>
<feature type="compositionally biased region" description="Polar residues" evidence="6">
    <location>
        <begin position="597"/>
        <end position="614"/>
    </location>
</feature>
<keyword evidence="3" id="KW-0645">Protease</keyword>
<dbReference type="GO" id="GO:0070139">
    <property type="term" value="F:SUMO-specific endopeptidase activity"/>
    <property type="evidence" value="ECO:0007669"/>
    <property type="project" value="TreeGrafter"/>
</dbReference>
<feature type="region of interest" description="Disordered" evidence="6">
    <location>
        <begin position="1330"/>
        <end position="1427"/>
    </location>
</feature>
<feature type="compositionally biased region" description="Basic and acidic residues" evidence="6">
    <location>
        <begin position="549"/>
        <end position="558"/>
    </location>
</feature>
<evidence type="ECO:0000256" key="5">
    <source>
        <dbReference type="ARBA" id="ARBA00022801"/>
    </source>
</evidence>
<feature type="compositionally biased region" description="Polar residues" evidence="6">
    <location>
        <begin position="1392"/>
        <end position="1402"/>
    </location>
</feature>
<dbReference type="EMBL" id="SPNV01000002">
    <property type="protein sequence ID" value="KAF5867115.1"/>
    <property type="molecule type" value="Genomic_DNA"/>
</dbReference>
<dbReference type="GO" id="GO:0006508">
    <property type="term" value="P:proteolysis"/>
    <property type="evidence" value="ECO:0007669"/>
    <property type="project" value="UniProtKB-KW"/>
</dbReference>
<dbReference type="PANTHER" id="PTHR46896:SF3">
    <property type="entry name" value="FI06413P-RELATED"/>
    <property type="match status" value="1"/>
</dbReference>
<dbReference type="GO" id="GO:0003723">
    <property type="term" value="F:RNA binding"/>
    <property type="evidence" value="ECO:0007669"/>
    <property type="project" value="InterPro"/>
</dbReference>
<feature type="compositionally biased region" description="Polar residues" evidence="6">
    <location>
        <begin position="415"/>
        <end position="435"/>
    </location>
</feature>
<feature type="region of interest" description="Disordered" evidence="6">
    <location>
        <begin position="787"/>
        <end position="898"/>
    </location>
</feature>
<dbReference type="GO" id="GO:0005634">
    <property type="term" value="C:nucleus"/>
    <property type="evidence" value="ECO:0007669"/>
    <property type="project" value="TreeGrafter"/>
</dbReference>
<comment type="caution">
    <text evidence="8">The sequence shown here is derived from an EMBL/GenBank/DDBJ whole genome shotgun (WGS) entry which is preliminary data.</text>
</comment>
<organism evidence="8 9">
    <name type="scientific">Petromyces alliaceus</name>
    <name type="common">Aspergillus alliaceus</name>
    <dbReference type="NCBI Taxonomy" id="209559"/>
    <lineage>
        <taxon>Eukaryota</taxon>
        <taxon>Fungi</taxon>
        <taxon>Dikarya</taxon>
        <taxon>Ascomycota</taxon>
        <taxon>Pezizomycotina</taxon>
        <taxon>Eurotiomycetes</taxon>
        <taxon>Eurotiomycetidae</taxon>
        <taxon>Eurotiales</taxon>
        <taxon>Aspergillaceae</taxon>
        <taxon>Aspergillus</taxon>
        <taxon>Aspergillus subgen. Circumdati</taxon>
    </lineage>
</organism>